<evidence type="ECO:0000313" key="2">
    <source>
        <dbReference type="EMBL" id="PNF21191.1"/>
    </source>
</evidence>
<sequence length="259" mass="29699">MWSVLELYNEEQLRLREDLETAVRRGRGCCETAAGLIVMTVGATRARGLRLLSLKVPPTADVFQPVTLICEYDLESRNLYSVKWYKDECEFFRYTPDYEPQSQAFPTPGITLDLQNSDMNRVTLTNLQFNTSGNYKCEVSTEAPNFETVAQSSNMTVMGVKTDNTIKEYECEYHSRNKATYWPADGKEITRFARLLQRNRDIEKIHIYRRGYGLCSDHSGVTLTLSEAVIGVEANRTPKDDLTGRDLKKLATRYNYQDP</sequence>
<dbReference type="STRING" id="105785.A0A2J7PXY1"/>
<dbReference type="InterPro" id="IPR007110">
    <property type="entry name" value="Ig-like_dom"/>
</dbReference>
<dbReference type="SMART" id="SM00409">
    <property type="entry name" value="IG"/>
    <property type="match status" value="1"/>
</dbReference>
<evidence type="ECO:0000313" key="3">
    <source>
        <dbReference type="Proteomes" id="UP000235965"/>
    </source>
</evidence>
<evidence type="ECO:0000259" key="1">
    <source>
        <dbReference type="PROSITE" id="PS50835"/>
    </source>
</evidence>
<dbReference type="InParanoid" id="A0A2J7PXY1"/>
<dbReference type="AlphaFoldDB" id="A0A2J7PXY1"/>
<name>A0A2J7PXY1_9NEOP</name>
<gene>
    <name evidence="2" type="ORF">B7P43_G05105</name>
</gene>
<comment type="caution">
    <text evidence="2">The sequence shown here is derived from an EMBL/GenBank/DDBJ whole genome shotgun (WGS) entry which is preliminary data.</text>
</comment>
<organism evidence="2 3">
    <name type="scientific">Cryptotermes secundus</name>
    <dbReference type="NCBI Taxonomy" id="105785"/>
    <lineage>
        <taxon>Eukaryota</taxon>
        <taxon>Metazoa</taxon>
        <taxon>Ecdysozoa</taxon>
        <taxon>Arthropoda</taxon>
        <taxon>Hexapoda</taxon>
        <taxon>Insecta</taxon>
        <taxon>Pterygota</taxon>
        <taxon>Neoptera</taxon>
        <taxon>Polyneoptera</taxon>
        <taxon>Dictyoptera</taxon>
        <taxon>Blattodea</taxon>
        <taxon>Blattoidea</taxon>
        <taxon>Termitoidae</taxon>
        <taxon>Kalotermitidae</taxon>
        <taxon>Cryptotermitinae</taxon>
        <taxon>Cryptotermes</taxon>
    </lineage>
</organism>
<dbReference type="PROSITE" id="PS50835">
    <property type="entry name" value="IG_LIKE"/>
    <property type="match status" value="1"/>
</dbReference>
<dbReference type="EMBL" id="NEVH01020852">
    <property type="protein sequence ID" value="PNF21191.1"/>
    <property type="molecule type" value="Genomic_DNA"/>
</dbReference>
<accession>A0A2J7PXY1</accession>
<dbReference type="InterPro" id="IPR003599">
    <property type="entry name" value="Ig_sub"/>
</dbReference>
<feature type="domain" description="Ig-like" evidence="1">
    <location>
        <begin position="64"/>
        <end position="156"/>
    </location>
</feature>
<protein>
    <recommendedName>
        <fullName evidence="1">Ig-like domain-containing protein</fullName>
    </recommendedName>
</protein>
<dbReference type="Proteomes" id="UP000235965">
    <property type="component" value="Unassembled WGS sequence"/>
</dbReference>
<dbReference type="Pfam" id="PF07686">
    <property type="entry name" value="V-set"/>
    <property type="match status" value="1"/>
</dbReference>
<dbReference type="InterPro" id="IPR036179">
    <property type="entry name" value="Ig-like_dom_sf"/>
</dbReference>
<dbReference type="OrthoDB" id="6343941at2759"/>
<dbReference type="PANTHER" id="PTHR21261">
    <property type="entry name" value="BEAT PROTEIN"/>
    <property type="match status" value="1"/>
</dbReference>
<dbReference type="SUPFAM" id="SSF48726">
    <property type="entry name" value="Immunoglobulin"/>
    <property type="match status" value="1"/>
</dbReference>
<dbReference type="Gene3D" id="2.60.40.10">
    <property type="entry name" value="Immunoglobulins"/>
    <property type="match status" value="1"/>
</dbReference>
<dbReference type="InterPro" id="IPR013106">
    <property type="entry name" value="Ig_V-set"/>
</dbReference>
<reference evidence="2 3" key="1">
    <citation type="submission" date="2017-12" db="EMBL/GenBank/DDBJ databases">
        <title>Hemimetabolous genomes reveal molecular basis of termite eusociality.</title>
        <authorList>
            <person name="Harrison M.C."/>
            <person name="Jongepier E."/>
            <person name="Robertson H.M."/>
            <person name="Arning N."/>
            <person name="Bitard-Feildel T."/>
            <person name="Chao H."/>
            <person name="Childers C.P."/>
            <person name="Dinh H."/>
            <person name="Doddapaneni H."/>
            <person name="Dugan S."/>
            <person name="Gowin J."/>
            <person name="Greiner C."/>
            <person name="Han Y."/>
            <person name="Hu H."/>
            <person name="Hughes D.S.T."/>
            <person name="Huylmans A.-K."/>
            <person name="Kemena C."/>
            <person name="Kremer L.P.M."/>
            <person name="Lee S.L."/>
            <person name="Lopez-Ezquerra A."/>
            <person name="Mallet L."/>
            <person name="Monroy-Kuhn J.M."/>
            <person name="Moser A."/>
            <person name="Murali S.C."/>
            <person name="Muzny D.M."/>
            <person name="Otani S."/>
            <person name="Piulachs M.-D."/>
            <person name="Poelchau M."/>
            <person name="Qu J."/>
            <person name="Schaub F."/>
            <person name="Wada-Katsumata A."/>
            <person name="Worley K.C."/>
            <person name="Xie Q."/>
            <person name="Ylla G."/>
            <person name="Poulsen M."/>
            <person name="Gibbs R.A."/>
            <person name="Schal C."/>
            <person name="Richards S."/>
            <person name="Belles X."/>
            <person name="Korb J."/>
            <person name="Bornberg-Bauer E."/>
        </authorList>
    </citation>
    <scope>NUCLEOTIDE SEQUENCE [LARGE SCALE GENOMIC DNA]</scope>
    <source>
        <tissue evidence="2">Whole body</tissue>
    </source>
</reference>
<dbReference type="PANTHER" id="PTHR21261:SF15">
    <property type="entry name" value="BEATEN PATH IIIA, ISOFORM D-RELATED"/>
    <property type="match status" value="1"/>
</dbReference>
<keyword evidence="3" id="KW-1185">Reference proteome</keyword>
<dbReference type="FunFam" id="2.60.40.10:FF:000437">
    <property type="entry name" value="Beat-IIIc, isoform A"/>
    <property type="match status" value="1"/>
</dbReference>
<proteinExistence type="predicted"/>
<dbReference type="InterPro" id="IPR013783">
    <property type="entry name" value="Ig-like_fold"/>
</dbReference>